<dbReference type="EMBL" id="AUZX01004207">
    <property type="protein sequence ID" value="EQD71485.1"/>
    <property type="molecule type" value="Genomic_DNA"/>
</dbReference>
<reference evidence="1" key="2">
    <citation type="journal article" date="2014" name="ISME J.">
        <title>Microbial stratification in low pH oxic and suboxic macroscopic growths along an acid mine drainage.</title>
        <authorList>
            <person name="Mendez-Garcia C."/>
            <person name="Mesa V."/>
            <person name="Sprenger R.R."/>
            <person name="Richter M."/>
            <person name="Diez M.S."/>
            <person name="Solano J."/>
            <person name="Bargiela R."/>
            <person name="Golyshina O.V."/>
            <person name="Manteca A."/>
            <person name="Ramos J.L."/>
            <person name="Gallego J.R."/>
            <person name="Llorente I."/>
            <person name="Martins Dos Santos V.A."/>
            <person name="Jensen O.N."/>
            <person name="Pelaez A.I."/>
            <person name="Sanchez J."/>
            <person name="Ferrer M."/>
        </authorList>
    </citation>
    <scope>NUCLEOTIDE SEQUENCE</scope>
</reference>
<gene>
    <name evidence="1" type="ORF">B1A_05768</name>
</gene>
<accession>T1CQT2</accession>
<proteinExistence type="predicted"/>
<keyword evidence="1" id="KW-0489">Methyltransferase</keyword>
<keyword evidence="1" id="KW-0808">Transferase</keyword>
<comment type="caution">
    <text evidence="1">The sequence shown here is derived from an EMBL/GenBank/DDBJ whole genome shotgun (WGS) entry which is preliminary data.</text>
</comment>
<organism evidence="1">
    <name type="scientific">mine drainage metagenome</name>
    <dbReference type="NCBI Taxonomy" id="410659"/>
    <lineage>
        <taxon>unclassified sequences</taxon>
        <taxon>metagenomes</taxon>
        <taxon>ecological metagenomes</taxon>
    </lineage>
</organism>
<name>T1CQT2_9ZZZZ</name>
<dbReference type="GO" id="GO:0032259">
    <property type="term" value="P:methylation"/>
    <property type="evidence" value="ECO:0007669"/>
    <property type="project" value="UniProtKB-KW"/>
</dbReference>
<dbReference type="AlphaFoldDB" id="T1CQT2"/>
<reference evidence="1" key="1">
    <citation type="submission" date="2013-08" db="EMBL/GenBank/DDBJ databases">
        <authorList>
            <person name="Mendez C."/>
            <person name="Richter M."/>
            <person name="Ferrer M."/>
            <person name="Sanchez J."/>
        </authorList>
    </citation>
    <scope>NUCLEOTIDE SEQUENCE</scope>
</reference>
<dbReference type="GO" id="GO:0008168">
    <property type="term" value="F:methyltransferase activity"/>
    <property type="evidence" value="ECO:0007669"/>
    <property type="project" value="UniProtKB-KW"/>
</dbReference>
<feature type="non-terminal residue" evidence="1">
    <location>
        <position position="1"/>
    </location>
</feature>
<evidence type="ECO:0000313" key="1">
    <source>
        <dbReference type="EMBL" id="EQD71485.1"/>
    </source>
</evidence>
<sequence>SARTPFLADYEALLHRYAPEYDAVRKRRAHGPAIRTFFGREPERAVFANRQVLDFEGLKGRAMSSSYVPEPGDPAHEPLLAGLRAAFERHEREGRVTFPYETLVFFGQPGVS</sequence>
<protein>
    <submittedName>
        <fullName evidence="1">Methyltransferase type 11</fullName>
    </submittedName>
</protein>